<gene>
    <name evidence="2" type="ORF">CDAR_218401</name>
</gene>
<proteinExistence type="predicted"/>
<dbReference type="AlphaFoldDB" id="A0AAV4QHJ2"/>
<evidence type="ECO:0000256" key="1">
    <source>
        <dbReference type="SAM" id="MobiDB-lite"/>
    </source>
</evidence>
<protein>
    <submittedName>
        <fullName evidence="2">Uncharacterized protein</fullName>
    </submittedName>
</protein>
<organism evidence="2 3">
    <name type="scientific">Caerostris darwini</name>
    <dbReference type="NCBI Taxonomy" id="1538125"/>
    <lineage>
        <taxon>Eukaryota</taxon>
        <taxon>Metazoa</taxon>
        <taxon>Ecdysozoa</taxon>
        <taxon>Arthropoda</taxon>
        <taxon>Chelicerata</taxon>
        <taxon>Arachnida</taxon>
        <taxon>Araneae</taxon>
        <taxon>Araneomorphae</taxon>
        <taxon>Entelegynae</taxon>
        <taxon>Araneoidea</taxon>
        <taxon>Araneidae</taxon>
        <taxon>Caerostris</taxon>
    </lineage>
</organism>
<feature type="region of interest" description="Disordered" evidence="1">
    <location>
        <begin position="72"/>
        <end position="124"/>
    </location>
</feature>
<feature type="compositionally biased region" description="Basic and acidic residues" evidence="1">
    <location>
        <begin position="75"/>
        <end position="84"/>
    </location>
</feature>
<accession>A0AAV4QHJ2</accession>
<reference evidence="2 3" key="1">
    <citation type="submission" date="2021-06" db="EMBL/GenBank/DDBJ databases">
        <title>Caerostris darwini draft genome.</title>
        <authorList>
            <person name="Kono N."/>
            <person name="Arakawa K."/>
        </authorList>
    </citation>
    <scope>NUCLEOTIDE SEQUENCE [LARGE SCALE GENOMIC DNA]</scope>
</reference>
<feature type="compositionally biased region" description="Basic and acidic residues" evidence="1">
    <location>
        <begin position="99"/>
        <end position="114"/>
    </location>
</feature>
<dbReference type="Proteomes" id="UP001054837">
    <property type="component" value="Unassembled WGS sequence"/>
</dbReference>
<comment type="caution">
    <text evidence="2">The sequence shown here is derived from an EMBL/GenBank/DDBJ whole genome shotgun (WGS) entry which is preliminary data.</text>
</comment>
<evidence type="ECO:0000313" key="2">
    <source>
        <dbReference type="EMBL" id="GIY08895.1"/>
    </source>
</evidence>
<dbReference type="EMBL" id="BPLQ01004560">
    <property type="protein sequence ID" value="GIY08895.1"/>
    <property type="molecule type" value="Genomic_DNA"/>
</dbReference>
<name>A0AAV4QHJ2_9ARAC</name>
<evidence type="ECO:0000313" key="3">
    <source>
        <dbReference type="Proteomes" id="UP001054837"/>
    </source>
</evidence>
<sequence>MLLAFAKDKEVIVELCNYESFKVYERPVRRILRTFPRIRFNPLPFYTVKNDSQNQPYHILPQSEDFQRAYPYSTDPEKEKDLKPNHPNHTNRGITKGGCRVERKGSKGRTDIRKAPHRGGPSIL</sequence>
<keyword evidence="3" id="KW-1185">Reference proteome</keyword>